<dbReference type="PANTHER" id="PTHR44196:SF1">
    <property type="entry name" value="DEHYDROGENASE_REDUCTASE SDR FAMILY MEMBER 7B"/>
    <property type="match status" value="1"/>
</dbReference>
<dbReference type="AlphaFoldDB" id="A0AAU7CPV6"/>
<dbReference type="PRINTS" id="PR00080">
    <property type="entry name" value="SDRFAMILY"/>
</dbReference>
<evidence type="ECO:0000259" key="4">
    <source>
        <dbReference type="SMART" id="SM00822"/>
    </source>
</evidence>
<dbReference type="PROSITE" id="PS00061">
    <property type="entry name" value="ADH_SHORT"/>
    <property type="match status" value="1"/>
</dbReference>
<comment type="similarity">
    <text evidence="1 3">Belongs to the short-chain dehydrogenases/reductases (SDR) family.</text>
</comment>
<dbReference type="PANTHER" id="PTHR44196">
    <property type="entry name" value="DEHYDROGENASE/REDUCTASE SDR FAMILY MEMBER 7B"/>
    <property type="match status" value="1"/>
</dbReference>
<dbReference type="InterPro" id="IPR036291">
    <property type="entry name" value="NAD(P)-bd_dom_sf"/>
</dbReference>
<evidence type="ECO:0000256" key="3">
    <source>
        <dbReference type="RuleBase" id="RU000363"/>
    </source>
</evidence>
<evidence type="ECO:0000313" key="5">
    <source>
        <dbReference type="EMBL" id="XBH07444.1"/>
    </source>
</evidence>
<reference evidence="5" key="1">
    <citation type="submission" date="2024-05" db="EMBL/GenBank/DDBJ databases">
        <title>Planctomycetes of the genus Singulisphaera possess chitinolytic capabilities.</title>
        <authorList>
            <person name="Ivanova A."/>
        </authorList>
    </citation>
    <scope>NUCLEOTIDE SEQUENCE</scope>
    <source>
        <strain evidence="5">Ch08T</strain>
    </source>
</reference>
<dbReference type="InterPro" id="IPR002347">
    <property type="entry name" value="SDR_fam"/>
</dbReference>
<dbReference type="GO" id="GO:0016020">
    <property type="term" value="C:membrane"/>
    <property type="evidence" value="ECO:0007669"/>
    <property type="project" value="TreeGrafter"/>
</dbReference>
<feature type="domain" description="Ketoreductase" evidence="4">
    <location>
        <begin position="13"/>
        <end position="195"/>
    </location>
</feature>
<accession>A0AAU7CPV6</accession>
<sequence length="267" mass="28742">MKAGQTVGKNEGQVILLTGAAQGIGRATAKALAARGYRLGLMDRYGEPLETLEAELKNQTGIATAQVDVCDALSLKRAVESLEERLGPTEILVACAGVGTSSNALDLDVDGFRRMLEVNVVGVAHSIDAVLPGMFARKAGHIVGISSVAGYRGMPWMPGYSASKAALTTYLEALRPALKRRGVTITTVYPGFVRTGMTLNTSFRNPVPMLEAEQAAAYLVRAIVRRPRDYTFPLGTAIGMDILRRLPCRLFDWVMDRAGPRALTTEF</sequence>
<proteinExistence type="inferred from homology"/>
<dbReference type="SUPFAM" id="SSF51735">
    <property type="entry name" value="NAD(P)-binding Rossmann-fold domains"/>
    <property type="match status" value="1"/>
</dbReference>
<evidence type="ECO:0000256" key="2">
    <source>
        <dbReference type="ARBA" id="ARBA00023002"/>
    </source>
</evidence>
<organism evidence="5">
    <name type="scientific">Singulisphaera sp. Ch08</name>
    <dbReference type="NCBI Taxonomy" id="3120278"/>
    <lineage>
        <taxon>Bacteria</taxon>
        <taxon>Pseudomonadati</taxon>
        <taxon>Planctomycetota</taxon>
        <taxon>Planctomycetia</taxon>
        <taxon>Isosphaerales</taxon>
        <taxon>Isosphaeraceae</taxon>
        <taxon>Singulisphaera</taxon>
    </lineage>
</organism>
<evidence type="ECO:0000256" key="1">
    <source>
        <dbReference type="ARBA" id="ARBA00006484"/>
    </source>
</evidence>
<dbReference type="EMBL" id="CP155447">
    <property type="protein sequence ID" value="XBH07444.1"/>
    <property type="molecule type" value="Genomic_DNA"/>
</dbReference>
<protein>
    <submittedName>
        <fullName evidence="5">SDR family NAD(P)-dependent oxidoreductase</fullName>
    </submittedName>
</protein>
<name>A0AAU7CPV6_9BACT</name>
<dbReference type="SMART" id="SM00822">
    <property type="entry name" value="PKS_KR"/>
    <property type="match status" value="1"/>
</dbReference>
<dbReference type="InterPro" id="IPR020904">
    <property type="entry name" value="Sc_DH/Rdtase_CS"/>
</dbReference>
<dbReference type="Gene3D" id="3.40.50.720">
    <property type="entry name" value="NAD(P)-binding Rossmann-like Domain"/>
    <property type="match status" value="1"/>
</dbReference>
<dbReference type="Pfam" id="PF00106">
    <property type="entry name" value="adh_short"/>
    <property type="match status" value="1"/>
</dbReference>
<keyword evidence="2" id="KW-0560">Oxidoreductase</keyword>
<dbReference type="InterPro" id="IPR057326">
    <property type="entry name" value="KR_dom"/>
</dbReference>
<dbReference type="GO" id="GO:0016491">
    <property type="term" value="F:oxidoreductase activity"/>
    <property type="evidence" value="ECO:0007669"/>
    <property type="project" value="UniProtKB-KW"/>
</dbReference>
<gene>
    <name evidence="5" type="ORF">V5E97_15810</name>
</gene>
<dbReference type="RefSeq" id="WP_406700281.1">
    <property type="nucleotide sequence ID" value="NZ_CP155447.1"/>
</dbReference>
<dbReference type="PRINTS" id="PR00081">
    <property type="entry name" value="GDHRDH"/>
</dbReference>